<dbReference type="InterPro" id="IPR026444">
    <property type="entry name" value="Secre_tail"/>
</dbReference>
<dbReference type="CDD" id="cd00063">
    <property type="entry name" value="FN3"/>
    <property type="match status" value="1"/>
</dbReference>
<dbReference type="Gene3D" id="2.60.120.380">
    <property type="match status" value="1"/>
</dbReference>
<dbReference type="InterPro" id="IPR013783">
    <property type="entry name" value="Ig-like_fold"/>
</dbReference>
<evidence type="ECO:0000313" key="7">
    <source>
        <dbReference type="Proteomes" id="UP000270036"/>
    </source>
</evidence>
<dbReference type="Proteomes" id="UP000270036">
    <property type="component" value="Chromosome"/>
</dbReference>
<evidence type="ECO:0000259" key="3">
    <source>
        <dbReference type="PROSITE" id="PS50853"/>
    </source>
</evidence>
<evidence type="ECO:0000256" key="2">
    <source>
        <dbReference type="SAM" id="SignalP"/>
    </source>
</evidence>
<dbReference type="Proteomes" id="UP000028349">
    <property type="component" value="Unassembled WGS sequence"/>
</dbReference>
<dbReference type="InterPro" id="IPR036116">
    <property type="entry name" value="FN3_sf"/>
</dbReference>
<dbReference type="InterPro" id="IPR003961">
    <property type="entry name" value="FN3_dom"/>
</dbReference>
<evidence type="ECO:0000313" key="5">
    <source>
        <dbReference type="EMBL" id="VEH99470.1"/>
    </source>
</evidence>
<organism evidence="5 7">
    <name type="scientific">Kaistella antarctica</name>
    <dbReference type="NCBI Taxonomy" id="266748"/>
    <lineage>
        <taxon>Bacteria</taxon>
        <taxon>Pseudomonadati</taxon>
        <taxon>Bacteroidota</taxon>
        <taxon>Flavobacteriia</taxon>
        <taxon>Flavobacteriales</taxon>
        <taxon>Weeksellaceae</taxon>
        <taxon>Chryseobacterium group</taxon>
        <taxon>Kaistella</taxon>
    </lineage>
</organism>
<protein>
    <submittedName>
        <fullName evidence="5">Por secretion system C-terminal sorting domain</fullName>
    </submittedName>
</protein>
<gene>
    <name evidence="4" type="ORF">HY04_10055</name>
    <name evidence="5" type="ORF">NCTC13489_01550</name>
</gene>
<feature type="signal peptide" evidence="2">
    <location>
        <begin position="1"/>
        <end position="25"/>
    </location>
</feature>
<dbReference type="RefSeq" id="WP_034719368.1">
    <property type="nucleotide sequence ID" value="NZ_FOIX01000004.1"/>
</dbReference>
<dbReference type="STRING" id="266748.HY04_10055"/>
<dbReference type="Gene3D" id="2.60.40.10">
    <property type="entry name" value="Immunoglobulins"/>
    <property type="match status" value="1"/>
</dbReference>
<dbReference type="PROSITE" id="PS50853">
    <property type="entry name" value="FN3"/>
    <property type="match status" value="1"/>
</dbReference>
<keyword evidence="1 2" id="KW-0732">Signal</keyword>
<reference evidence="4 6" key="1">
    <citation type="submission" date="2014-07" db="EMBL/GenBank/DDBJ databases">
        <authorList>
            <person name="Pisani N.G."/>
            <person name="Newman J.D."/>
        </authorList>
    </citation>
    <scope>NUCLEOTIDE SEQUENCE [LARGE SCALE GENOMIC DNA]</scope>
    <source>
        <strain evidence="4 6">LMG 24720</strain>
    </source>
</reference>
<reference evidence="5 7" key="2">
    <citation type="submission" date="2018-12" db="EMBL/GenBank/DDBJ databases">
        <authorList>
            <consortium name="Pathogen Informatics"/>
        </authorList>
    </citation>
    <scope>NUCLEOTIDE SEQUENCE [LARGE SCALE GENOMIC DNA]</scope>
    <source>
        <strain evidence="5 7">NCTC13489</strain>
    </source>
</reference>
<dbReference type="EMBL" id="LR134441">
    <property type="protein sequence ID" value="VEH99470.1"/>
    <property type="molecule type" value="Genomic_DNA"/>
</dbReference>
<accession>A0A3S4UYE7</accession>
<dbReference type="EMBL" id="JPEP01000002">
    <property type="protein sequence ID" value="KEY18806.1"/>
    <property type="molecule type" value="Genomic_DNA"/>
</dbReference>
<evidence type="ECO:0000256" key="1">
    <source>
        <dbReference type="ARBA" id="ARBA00022729"/>
    </source>
</evidence>
<dbReference type="NCBIfam" id="TIGR04183">
    <property type="entry name" value="Por_Secre_tail"/>
    <property type="match status" value="1"/>
</dbReference>
<keyword evidence="6" id="KW-1185">Reference proteome</keyword>
<feature type="domain" description="Fibronectin type-III" evidence="3">
    <location>
        <begin position="773"/>
        <end position="867"/>
    </location>
</feature>
<dbReference type="KEGG" id="cant:NCTC13489_01550"/>
<proteinExistence type="predicted"/>
<evidence type="ECO:0000313" key="4">
    <source>
        <dbReference type="EMBL" id="KEY18806.1"/>
    </source>
</evidence>
<sequence length="1407" mass="149925">MNVNLSSFKTTIFSLFFVLITAAGWGQTTTVTQTFSATSGAIDANISFTTQKNTGTSMPGFTKGTLRLYASETIIDPHSGNSLTLTPSNGVTITDIVLYSVTSHVPPLRYSIGTAAFTATDPALTRVLEEDPYTLSGLNVTSSITIRNASFRLEKQARLTGITVTYTVAQPTLTINPTGPLTFSAFTNSAASPAQDVAITGANLTPDSAKQYIDAILESNNTTAGPFEFSSDDGLTWTTLDQLPIAANAVSEILKVRLKATTVAGTYTDKIIFEYYDVNLSNNITKELILNATVSSPKLLATPIILSGFTYSLGNGPSASQSFVLSGEGLSAGSTNALLVPGENWEISSNENIWVTYTSAPLTVENYTGVNTPIYVRLKAGLTEAIYNNASNDIVAITSSVPGVLGIDVTLSGKVTAQVIATALTANGTNTYTYLEGFGPSGENSYQVSGIVLTADLVVTAPAGYEVSKTAGSGFASSVSFSPASGSVASVEVFVRLKSGLVGGSYNGDLRLTTTGISDKTISLNGTVTISNPGNDSCANAIVLTIDDNRLTGTLRGATPSTGLTNASSKNDVWYEFTTAVDGPHTVSVEFSTGPDIDFEIFTSECPLSGVGEFYANSTNSLSETLAPMLLAGTKYYVRVIDHNSTARNFGIRVTAPGAILTVSETALLFGDILVNEISPSQSFNVNASYLSPDSGDLTVTAPSSFQISLDNQITWSTSGTIPYANRGIDETIVYVRYAPTIYCESASGSVSVSGANAVTQNVAVSGNGILEAPIALAATNITFTSFEANWDTVAGATSYELEISNDESFSTFSPNYGPKIISDSSTSIDEVTGLLPDTQYYYRIRAIYATCASANSNVIPVKTRSDITTYNGTVPDAWDNGTPTIDLNAVINGNFITAERLVSKTLTINSGNTLNIATLTSFTTGDFTNNGTLVVESDGNFVQTEGSINSGTGSATVKRNAKMKRLDYTYWGSPVAGQMLKAFSPGTVDSRFLEYNTSTDLFTAVGNPAATEFVEAKGYAIRASNYYPVWNSTTGPVETDYRMFEGPFTGIPHNGDQEFQLNITGQGYNLVGNPYPSNVDFYELKSANNIDGTAYFWTNINRTVYGQQGPNYNGENYATLTALSGGTAATNGTFSTETPTRYIKVGQGFIVKATAATRLKFTNAMRDAGIGGSKFINKGSGASDSVIDRFWLSLTTPAQNFNTILIAYPQGATNAFESNADAKQFGESSDSFYSQLDDMKLNIQGRQFPLNKADVVSVGMKGFETGNYKIAMAGKEGIFNEAQNVYLKDKQTNTITNLSQESYTFTANEGLTEGRFEIVYENDIVLGTSIIKKEEVVVYRDGSDFVVKSSTKKISEIEVYDSSGRLMVRFTPNRTEVRIDGNAIVKGVYLVKVNRNGVVVTKKIIK</sequence>
<dbReference type="OrthoDB" id="906679at2"/>
<feature type="chain" id="PRO_5018677361" evidence="2">
    <location>
        <begin position="26"/>
        <end position="1407"/>
    </location>
</feature>
<evidence type="ECO:0000313" key="6">
    <source>
        <dbReference type="Proteomes" id="UP000028349"/>
    </source>
</evidence>
<name>A0A3S4UYE7_9FLAO</name>
<dbReference type="SUPFAM" id="SSF49265">
    <property type="entry name" value="Fibronectin type III"/>
    <property type="match status" value="1"/>
</dbReference>